<proteinExistence type="predicted"/>
<dbReference type="GO" id="GO:0000976">
    <property type="term" value="F:transcription cis-regulatory region binding"/>
    <property type="evidence" value="ECO:0007669"/>
    <property type="project" value="TreeGrafter"/>
</dbReference>
<dbReference type="CDD" id="cd01392">
    <property type="entry name" value="HTH_LacI"/>
    <property type="match status" value="1"/>
</dbReference>
<dbReference type="PROSITE" id="PS50932">
    <property type="entry name" value="HTH_LACI_2"/>
    <property type="match status" value="1"/>
</dbReference>
<dbReference type="Gene3D" id="1.10.260.40">
    <property type="entry name" value="lambda repressor-like DNA-binding domains"/>
    <property type="match status" value="1"/>
</dbReference>
<protein>
    <submittedName>
        <fullName evidence="5">Transcriptional regulator, LacI family</fullName>
    </submittedName>
</protein>
<feature type="domain" description="HTH lacI-type" evidence="4">
    <location>
        <begin position="4"/>
        <end position="58"/>
    </location>
</feature>
<dbReference type="InterPro" id="IPR010982">
    <property type="entry name" value="Lambda_DNA-bd_dom_sf"/>
</dbReference>
<dbReference type="AlphaFoldDB" id="A0A1I2D2C9"/>
<gene>
    <name evidence="5" type="ORF">SAMN04515678_11536</name>
</gene>
<evidence type="ECO:0000259" key="4">
    <source>
        <dbReference type="PROSITE" id="PS50932"/>
    </source>
</evidence>
<dbReference type="OrthoDB" id="9805774at2"/>
<dbReference type="Gene3D" id="3.40.50.2300">
    <property type="match status" value="2"/>
</dbReference>
<organism evidence="5 6">
    <name type="scientific">Roseivivax sediminis</name>
    <dbReference type="NCBI Taxonomy" id="936889"/>
    <lineage>
        <taxon>Bacteria</taxon>
        <taxon>Pseudomonadati</taxon>
        <taxon>Pseudomonadota</taxon>
        <taxon>Alphaproteobacteria</taxon>
        <taxon>Rhodobacterales</taxon>
        <taxon>Roseobacteraceae</taxon>
        <taxon>Roseivivax</taxon>
    </lineage>
</organism>
<evidence type="ECO:0000256" key="3">
    <source>
        <dbReference type="ARBA" id="ARBA00023163"/>
    </source>
</evidence>
<keyword evidence="2" id="KW-0238">DNA-binding</keyword>
<dbReference type="PROSITE" id="PS00356">
    <property type="entry name" value="HTH_LACI_1"/>
    <property type="match status" value="1"/>
</dbReference>
<dbReference type="CDD" id="cd06307">
    <property type="entry name" value="PBP1_sugar_binding"/>
    <property type="match status" value="1"/>
</dbReference>
<dbReference type="PANTHER" id="PTHR30146">
    <property type="entry name" value="LACI-RELATED TRANSCRIPTIONAL REPRESSOR"/>
    <property type="match status" value="1"/>
</dbReference>
<dbReference type="InterPro" id="IPR025997">
    <property type="entry name" value="SBP_2_dom"/>
</dbReference>
<dbReference type="SUPFAM" id="SSF53822">
    <property type="entry name" value="Periplasmic binding protein-like I"/>
    <property type="match status" value="1"/>
</dbReference>
<dbReference type="PRINTS" id="PR00036">
    <property type="entry name" value="HTHLACI"/>
</dbReference>
<evidence type="ECO:0000313" key="5">
    <source>
        <dbReference type="EMBL" id="SFE74671.1"/>
    </source>
</evidence>
<dbReference type="Pfam" id="PF00356">
    <property type="entry name" value="LacI"/>
    <property type="match status" value="1"/>
</dbReference>
<evidence type="ECO:0000256" key="1">
    <source>
        <dbReference type="ARBA" id="ARBA00023015"/>
    </source>
</evidence>
<evidence type="ECO:0000256" key="2">
    <source>
        <dbReference type="ARBA" id="ARBA00023125"/>
    </source>
</evidence>
<accession>A0A1I2D2C9</accession>
<dbReference type="GO" id="GO:0003700">
    <property type="term" value="F:DNA-binding transcription factor activity"/>
    <property type="evidence" value="ECO:0007669"/>
    <property type="project" value="TreeGrafter"/>
</dbReference>
<sequence length="342" mass="37117">MSRPTIHDVARVAGVSLSTVDRVLNGRVGVREGTQLRVAEAMRTLGYERNVAAANLSRRRQYRLRFFLPSGSNSFMRGLEDRVRERMAVAGRDSTVIEVTTVPPFDAPALAAELRGLCADAVDGVAIVATDATAIRVAVQDLRARGIAVVTLVSDLPSSERQHFVGIDNVQAGRTAASLLGRFCRWRPGRIALVAGSMLVRDHVERRLGFEQVLRAEFPDQAIGATIEGLDDQDIVEERLRTILAEDPGITGIYSFGAGNRGVARAVSGLSPDRRPAVVVHELTHYSRDALLDGVFDAVIHQDDAREVDVAIRTLRALADGESPDGAAERIGVEVFLRDNLP</sequence>
<dbReference type="InterPro" id="IPR028082">
    <property type="entry name" value="Peripla_BP_I"/>
</dbReference>
<keyword evidence="6" id="KW-1185">Reference proteome</keyword>
<dbReference type="SMART" id="SM00354">
    <property type="entry name" value="HTH_LACI"/>
    <property type="match status" value="1"/>
</dbReference>
<name>A0A1I2D2C9_9RHOB</name>
<dbReference type="Pfam" id="PF13407">
    <property type="entry name" value="Peripla_BP_4"/>
    <property type="match status" value="1"/>
</dbReference>
<dbReference type="SUPFAM" id="SSF47413">
    <property type="entry name" value="lambda repressor-like DNA-binding domains"/>
    <property type="match status" value="1"/>
</dbReference>
<dbReference type="PANTHER" id="PTHR30146:SF152">
    <property type="entry name" value="TRANSCRIPTIONAL REGULATORY PROTEIN"/>
    <property type="match status" value="1"/>
</dbReference>
<reference evidence="5 6" key="1">
    <citation type="submission" date="2016-10" db="EMBL/GenBank/DDBJ databases">
        <authorList>
            <person name="Varghese N."/>
            <person name="Submissions S."/>
        </authorList>
    </citation>
    <scope>NUCLEOTIDE SEQUENCE [LARGE SCALE GENOMIC DNA]</scope>
    <source>
        <strain evidence="6">YIM D21,KCTC 23444,ACCC 10710</strain>
    </source>
</reference>
<dbReference type="InterPro" id="IPR000843">
    <property type="entry name" value="HTH_LacI"/>
</dbReference>
<evidence type="ECO:0000313" key="6">
    <source>
        <dbReference type="Proteomes" id="UP000325289"/>
    </source>
</evidence>
<keyword evidence="1" id="KW-0805">Transcription regulation</keyword>
<keyword evidence="3" id="KW-0804">Transcription</keyword>
<dbReference type="Proteomes" id="UP000325289">
    <property type="component" value="Unassembled WGS sequence"/>
</dbReference>
<dbReference type="EMBL" id="FOMS01000015">
    <property type="protein sequence ID" value="SFE74671.1"/>
    <property type="molecule type" value="Genomic_DNA"/>
</dbReference>
<dbReference type="RefSeq" id="WP_149758041.1">
    <property type="nucleotide sequence ID" value="NZ_FOMS01000015.1"/>
</dbReference>